<accession>A0AAN9NBR3</accession>
<gene>
    <name evidence="1" type="ORF">VNO80_11438</name>
</gene>
<dbReference type="AlphaFoldDB" id="A0AAN9NBR3"/>
<name>A0AAN9NBR3_PHACN</name>
<sequence length="89" mass="9744">MLPRNPGTATSYAMKLFIPALFLFLMFTSNVTYVFQGEALISEGVVASGSSATITGGCEKQRGECREESSGWEESVLENEDYVYTNSMP</sequence>
<comment type="caution">
    <text evidence="1">The sequence shown here is derived from an EMBL/GenBank/DDBJ whole genome shotgun (WGS) entry which is preliminary data.</text>
</comment>
<dbReference type="EMBL" id="JAYMYR010000004">
    <property type="protein sequence ID" value="KAK7369401.1"/>
    <property type="molecule type" value="Genomic_DNA"/>
</dbReference>
<organism evidence="1 2">
    <name type="scientific">Phaseolus coccineus</name>
    <name type="common">Scarlet runner bean</name>
    <name type="synonym">Phaseolus multiflorus</name>
    <dbReference type="NCBI Taxonomy" id="3886"/>
    <lineage>
        <taxon>Eukaryota</taxon>
        <taxon>Viridiplantae</taxon>
        <taxon>Streptophyta</taxon>
        <taxon>Embryophyta</taxon>
        <taxon>Tracheophyta</taxon>
        <taxon>Spermatophyta</taxon>
        <taxon>Magnoliopsida</taxon>
        <taxon>eudicotyledons</taxon>
        <taxon>Gunneridae</taxon>
        <taxon>Pentapetalae</taxon>
        <taxon>rosids</taxon>
        <taxon>fabids</taxon>
        <taxon>Fabales</taxon>
        <taxon>Fabaceae</taxon>
        <taxon>Papilionoideae</taxon>
        <taxon>50 kb inversion clade</taxon>
        <taxon>NPAAA clade</taxon>
        <taxon>indigoferoid/millettioid clade</taxon>
        <taxon>Phaseoleae</taxon>
        <taxon>Phaseolus</taxon>
    </lineage>
</organism>
<reference evidence="1 2" key="1">
    <citation type="submission" date="2024-01" db="EMBL/GenBank/DDBJ databases">
        <title>The genomes of 5 underutilized Papilionoideae crops provide insights into root nodulation and disease resistanc.</title>
        <authorList>
            <person name="Jiang F."/>
        </authorList>
    </citation>
    <scope>NUCLEOTIDE SEQUENCE [LARGE SCALE GENOMIC DNA]</scope>
    <source>
        <strain evidence="1">JINMINGXINNONG_FW02</strain>
        <tissue evidence="1">Leaves</tissue>
    </source>
</reference>
<dbReference type="Proteomes" id="UP001374584">
    <property type="component" value="Unassembled WGS sequence"/>
</dbReference>
<evidence type="ECO:0000313" key="1">
    <source>
        <dbReference type="EMBL" id="KAK7369401.1"/>
    </source>
</evidence>
<evidence type="ECO:0000313" key="2">
    <source>
        <dbReference type="Proteomes" id="UP001374584"/>
    </source>
</evidence>
<keyword evidence="2" id="KW-1185">Reference proteome</keyword>
<proteinExistence type="predicted"/>
<protein>
    <submittedName>
        <fullName evidence="1">Uncharacterized protein</fullName>
    </submittedName>
</protein>